<dbReference type="Pfam" id="PF04050">
    <property type="entry name" value="Upf2"/>
    <property type="match status" value="1"/>
</dbReference>
<evidence type="ECO:0000313" key="6">
    <source>
        <dbReference type="Proteomes" id="UP001346149"/>
    </source>
</evidence>
<dbReference type="FunFam" id="1.25.40.180:FF:000033">
    <property type="entry name" value="Regulator of nonsense transcripts UPF2"/>
    <property type="match status" value="1"/>
</dbReference>
<dbReference type="InterPro" id="IPR003890">
    <property type="entry name" value="MIF4G-like_typ-3"/>
</dbReference>
<sequence length="1198" mass="135934">MDHPDGEQHSKQDDEEAAARVEEIKKSIEAKMALRQSNLNPERPDSGFLRTLDSNIKRNTAVIKKLKQINEELREGLLDDLRSVNLSKFVSEAVAAICDAKLRSSDIQAAVQICSFLHQRYKDFSPSLVQGLLKIFFPGKSADESDTDRNLKATKKRSTLKLLMELYFVGVIEDSSIFINIIKDLTSLEHLKDRDTTQSNLALLASFARQGRVFLGLPLSGLEINEEFSKGLNITAEQKKVFKKSFHTYYDAATELLHSEHASLRQMEYENAKIFNAKGELSEENAASYERLRKSYDLLYRNISSLAEALDMQPPVMPEDGHTTRVSSGEDASSPAAGKDSSAVEALWDDEDTRAFYECLPDLRAFVPAVLLGEAEAKVNEPSLKIQEQPNELAVEPEQGQTDKQDTSELSSDIGTSQECKNSEKVKEKEEKDKESLKDKEEKEREKRDSDKEKGKEKDPERKREHEKEKVKGSEGTTLDTLLQRLPGCVNRDLIDQLTVDFCYVNSKSNRKRLVRALFNVPRTSLELLPYYSRMVATLSTCMKDVSTMLLQMLEDEFNFLINKKDQMNIETKIRNIRFLGELCKFRIAPAGLVFSCLKACLDDFTHHNIDVACNLLETCGRFLYRSPETNIRMANMLEILMRLKNVKNLDPRHSTLVENAYYLCKPPERSARVTKVRPPLYQYIRKLLFSDLDKSSIEHVLRQLRKLPWNECEAYLLKCFMKVHKGKYGQIHLIASLTAGLSRYHDEFSVAVVDEVLEEIRLGLEMNDYGMQQRRVAHMRFLGELYNYKHVDSSVIFDTLYLILVFGHDISEQDALDPPEDCFRIRMVITLLQTCGHYFDRGSSKRKLNRFLIHFQRYILSKGALPLDIEFDLQDLFAELRPNMARYSSIEEANAALTELEEHEHTASFEKANSASHLDAEKRPSKQADSNASLTANGQNDENGAEDNGVLHEEDMQSESDLASGSTDEEDLDDENHDESDEDGEDDDSGEPASDEEDEVRVRQKVPEVDPFEEASFAEELRAVMKESMEQRKQEILGRPALNMVIPMNMFEGSGKDHGRGAMAGESGDRAQDEEDGLSKEVPVRVLVKRGNKQQTRQMFIPSDCSLVQSTKQKEAAELEEKQDIKRLVLEYNDREEEELNGLGTQMANWGLQGGSGRASGRGSNWDGGAGQKSGSARYRHQNYPGGSGGGYYSRRR</sequence>
<dbReference type="GO" id="GO:0000184">
    <property type="term" value="P:nuclear-transcribed mRNA catabolic process, nonsense-mediated decay"/>
    <property type="evidence" value="ECO:0007669"/>
    <property type="project" value="InterPro"/>
</dbReference>
<dbReference type="SMART" id="SM00543">
    <property type="entry name" value="MIF4G"/>
    <property type="match status" value="3"/>
</dbReference>
<dbReference type="InterPro" id="IPR039762">
    <property type="entry name" value="Nmd2/UPF2"/>
</dbReference>
<gene>
    <name evidence="5" type="ORF">SAY86_026470</name>
</gene>
<dbReference type="InterPro" id="IPR007193">
    <property type="entry name" value="Upf2/Nmd2_C"/>
</dbReference>
<dbReference type="Gene3D" id="1.25.40.180">
    <property type="match status" value="3"/>
</dbReference>
<comment type="caution">
    <text evidence="5">The sequence shown here is derived from an EMBL/GenBank/DDBJ whole genome shotgun (WGS) entry which is preliminary data.</text>
</comment>
<dbReference type="Proteomes" id="UP001346149">
    <property type="component" value="Unassembled WGS sequence"/>
</dbReference>
<dbReference type="AlphaFoldDB" id="A0AAN7QHR0"/>
<dbReference type="GO" id="GO:0003723">
    <property type="term" value="F:RNA binding"/>
    <property type="evidence" value="ECO:0007669"/>
    <property type="project" value="InterPro"/>
</dbReference>
<accession>A0AAN7QHR0</accession>
<keyword evidence="2" id="KW-0963">Cytoplasm</keyword>
<feature type="compositionally biased region" description="Polar residues" evidence="3">
    <location>
        <begin position="928"/>
        <end position="943"/>
    </location>
</feature>
<keyword evidence="6" id="KW-1185">Reference proteome</keyword>
<dbReference type="SUPFAM" id="SSF48371">
    <property type="entry name" value="ARM repeat"/>
    <property type="match status" value="3"/>
</dbReference>
<dbReference type="PANTHER" id="PTHR12839:SF7">
    <property type="entry name" value="REGULATOR OF NONSENSE TRANSCRIPTS 2"/>
    <property type="match status" value="1"/>
</dbReference>
<feature type="domain" description="MIF4G" evidence="4">
    <location>
        <begin position="480"/>
        <end position="668"/>
    </location>
</feature>
<feature type="region of interest" description="Disordered" evidence="3">
    <location>
        <begin position="902"/>
        <end position="1015"/>
    </location>
</feature>
<feature type="compositionally biased region" description="Basic and acidic residues" evidence="3">
    <location>
        <begin position="1068"/>
        <end position="1084"/>
    </location>
</feature>
<feature type="compositionally biased region" description="Polar residues" evidence="3">
    <location>
        <begin position="408"/>
        <end position="418"/>
    </location>
</feature>
<comment type="subcellular location">
    <subcellularLocation>
        <location evidence="1">Cytoplasm</location>
    </subcellularLocation>
</comment>
<feature type="compositionally biased region" description="Gly residues" evidence="3">
    <location>
        <begin position="1187"/>
        <end position="1198"/>
    </location>
</feature>
<feature type="region of interest" description="Disordered" evidence="3">
    <location>
        <begin position="1"/>
        <end position="21"/>
    </location>
</feature>
<dbReference type="GO" id="GO:0035145">
    <property type="term" value="C:exon-exon junction complex"/>
    <property type="evidence" value="ECO:0007669"/>
    <property type="project" value="TreeGrafter"/>
</dbReference>
<protein>
    <recommendedName>
        <fullName evidence="4">MIF4G domain-containing protein</fullName>
    </recommendedName>
</protein>
<dbReference type="PANTHER" id="PTHR12839">
    <property type="entry name" value="NONSENSE-MEDIATED MRNA DECAY PROTEIN 2 UP-FRAMESHIFT SUPPRESSOR 2"/>
    <property type="match status" value="1"/>
</dbReference>
<evidence type="ECO:0000256" key="3">
    <source>
        <dbReference type="SAM" id="MobiDB-lite"/>
    </source>
</evidence>
<evidence type="ECO:0000313" key="5">
    <source>
        <dbReference type="EMBL" id="KAK4765380.1"/>
    </source>
</evidence>
<evidence type="ECO:0000256" key="2">
    <source>
        <dbReference type="ARBA" id="ARBA00022490"/>
    </source>
</evidence>
<organism evidence="5 6">
    <name type="scientific">Trapa natans</name>
    <name type="common">Water chestnut</name>
    <dbReference type="NCBI Taxonomy" id="22666"/>
    <lineage>
        <taxon>Eukaryota</taxon>
        <taxon>Viridiplantae</taxon>
        <taxon>Streptophyta</taxon>
        <taxon>Embryophyta</taxon>
        <taxon>Tracheophyta</taxon>
        <taxon>Spermatophyta</taxon>
        <taxon>Magnoliopsida</taxon>
        <taxon>eudicotyledons</taxon>
        <taxon>Gunneridae</taxon>
        <taxon>Pentapetalae</taxon>
        <taxon>rosids</taxon>
        <taxon>malvids</taxon>
        <taxon>Myrtales</taxon>
        <taxon>Lythraceae</taxon>
        <taxon>Trapa</taxon>
    </lineage>
</organism>
<feature type="compositionally biased region" description="Acidic residues" evidence="3">
    <location>
        <begin position="968"/>
        <end position="1000"/>
    </location>
</feature>
<dbReference type="Pfam" id="PF02854">
    <property type="entry name" value="MIF4G"/>
    <property type="match status" value="3"/>
</dbReference>
<feature type="compositionally biased region" description="Basic and acidic residues" evidence="3">
    <location>
        <begin position="421"/>
        <end position="473"/>
    </location>
</feature>
<proteinExistence type="predicted"/>
<dbReference type="EMBL" id="JAXQNO010000023">
    <property type="protein sequence ID" value="KAK4765380.1"/>
    <property type="molecule type" value="Genomic_DNA"/>
</dbReference>
<feature type="region of interest" description="Disordered" evidence="3">
    <location>
        <begin position="313"/>
        <end position="342"/>
    </location>
</feature>
<feature type="domain" description="MIF4G" evidence="4">
    <location>
        <begin position="683"/>
        <end position="884"/>
    </location>
</feature>
<dbReference type="InterPro" id="IPR016024">
    <property type="entry name" value="ARM-type_fold"/>
</dbReference>
<feature type="region of interest" description="Disordered" evidence="3">
    <location>
        <begin position="1051"/>
        <end position="1085"/>
    </location>
</feature>
<feature type="domain" description="MIF4G" evidence="4">
    <location>
        <begin position="56"/>
        <end position="278"/>
    </location>
</feature>
<dbReference type="FunFam" id="1.25.40.180:FF:000026">
    <property type="entry name" value="Regulator of nonsense transcripts UPF2"/>
    <property type="match status" value="1"/>
</dbReference>
<name>A0AAN7QHR0_TRANT</name>
<evidence type="ECO:0000259" key="4">
    <source>
        <dbReference type="SMART" id="SM00543"/>
    </source>
</evidence>
<reference evidence="5 6" key="1">
    <citation type="journal article" date="2023" name="Hortic Res">
        <title>Pangenome of water caltrop reveals structural variations and asymmetric subgenome divergence after allopolyploidization.</title>
        <authorList>
            <person name="Zhang X."/>
            <person name="Chen Y."/>
            <person name="Wang L."/>
            <person name="Yuan Y."/>
            <person name="Fang M."/>
            <person name="Shi L."/>
            <person name="Lu R."/>
            <person name="Comes H.P."/>
            <person name="Ma Y."/>
            <person name="Chen Y."/>
            <person name="Huang G."/>
            <person name="Zhou Y."/>
            <person name="Zheng Z."/>
            <person name="Qiu Y."/>
        </authorList>
    </citation>
    <scope>NUCLEOTIDE SEQUENCE [LARGE SCALE GENOMIC DNA]</scope>
    <source>
        <strain evidence="5">F231</strain>
    </source>
</reference>
<dbReference type="GO" id="GO:0005737">
    <property type="term" value="C:cytoplasm"/>
    <property type="evidence" value="ECO:0007669"/>
    <property type="project" value="UniProtKB-SubCell"/>
</dbReference>
<evidence type="ECO:0000256" key="1">
    <source>
        <dbReference type="ARBA" id="ARBA00004496"/>
    </source>
</evidence>
<dbReference type="FunFam" id="1.25.40.180:FF:000030">
    <property type="entry name" value="Regulator of nonsense transcripts UPF2"/>
    <property type="match status" value="1"/>
</dbReference>
<feature type="compositionally biased region" description="Gly residues" evidence="3">
    <location>
        <begin position="1153"/>
        <end position="1173"/>
    </location>
</feature>
<feature type="region of interest" description="Disordered" evidence="3">
    <location>
        <begin position="382"/>
        <end position="476"/>
    </location>
</feature>
<feature type="region of interest" description="Disordered" evidence="3">
    <location>
        <begin position="1146"/>
        <end position="1198"/>
    </location>
</feature>